<evidence type="ECO:0000313" key="16">
    <source>
        <dbReference type="Proteomes" id="UP000223968"/>
    </source>
</evidence>
<feature type="disulfide bond" evidence="11">
    <location>
        <begin position="9"/>
        <end position="21"/>
    </location>
</feature>
<dbReference type="PROSITE" id="PS00026">
    <property type="entry name" value="CHIT_BIND_I_1"/>
    <property type="match status" value="1"/>
</dbReference>
<dbReference type="Gene3D" id="3.10.50.10">
    <property type="match status" value="1"/>
</dbReference>
<feature type="disulfide bond" evidence="11">
    <location>
        <begin position="14"/>
        <end position="28"/>
    </location>
</feature>
<dbReference type="InterPro" id="IPR017853">
    <property type="entry name" value="GH"/>
</dbReference>
<dbReference type="SMART" id="SM00270">
    <property type="entry name" value="ChtBD1"/>
    <property type="match status" value="1"/>
</dbReference>
<keyword evidence="4 11" id="KW-0147">Chitin-binding</keyword>
<keyword evidence="8" id="KW-0119">Carbohydrate metabolism</keyword>
<dbReference type="GO" id="GO:0008843">
    <property type="term" value="F:endochitinase activity"/>
    <property type="evidence" value="ECO:0007669"/>
    <property type="project" value="UniProtKB-EC"/>
</dbReference>
<evidence type="ECO:0000256" key="6">
    <source>
        <dbReference type="ARBA" id="ARBA00023024"/>
    </source>
</evidence>
<feature type="disulfide bond" evidence="11">
    <location>
        <begin position="32"/>
        <end position="36"/>
    </location>
</feature>
<dbReference type="AlphaFoldDB" id="A0A2B7YBB5"/>
<dbReference type="PROSITE" id="PS50941">
    <property type="entry name" value="CHIT_BIND_I_2"/>
    <property type="match status" value="1"/>
</dbReference>
<evidence type="ECO:0000256" key="11">
    <source>
        <dbReference type="PROSITE-ProRule" id="PRU00261"/>
    </source>
</evidence>
<evidence type="ECO:0000259" key="13">
    <source>
        <dbReference type="PROSITE" id="PS50941"/>
    </source>
</evidence>
<sequence>MRAQRGKTCPLSTCCSEFGFCGTTNDFCTGGCQSNCVLSPPPPEGSPKNKALNRVIGYYESWSYRSKCNQKAPSDMPLSELTHLNYAFAFISTDSYELITMDSKTPESLFKLTVDTKKYNPSLKVYVAVGGLTFSDNGTVTQPLLSEISRTEANRQKFADNVVKSMNRYGFDGIDIDWEYPGAPDRGGKPEDTENFTLLMKTLRRTFNASPRQLGITFTIPSSYWYLRWFDVPALLKYADWTNLMSYDLHGTWDRNNPIGAIAQAHANLTEIKLATELLWRVGVKPEQINIGFGFYGRSFELSNPSCTKPGCPFKGGARPGLCSDTSGVLMYYEIQAILRQVNGLRPVQDEKAAVKYMVWDKNQWVSYGMRIRSGLRSLGQIVLGLAVPNLGR</sequence>
<dbReference type="Pfam" id="PF00704">
    <property type="entry name" value="Glyco_hydro_18"/>
    <property type="match status" value="1"/>
</dbReference>
<dbReference type="SUPFAM" id="SSF51445">
    <property type="entry name" value="(Trans)glycosidases"/>
    <property type="match status" value="1"/>
</dbReference>
<evidence type="ECO:0000256" key="2">
    <source>
        <dbReference type="ARBA" id="ARBA00008682"/>
    </source>
</evidence>
<dbReference type="SUPFAM" id="SSF54556">
    <property type="entry name" value="Chitinase insertion domain"/>
    <property type="match status" value="1"/>
</dbReference>
<keyword evidence="9 12" id="KW-0326">Glycosidase</keyword>
<evidence type="ECO:0000256" key="12">
    <source>
        <dbReference type="RuleBase" id="RU000489"/>
    </source>
</evidence>
<feature type="domain" description="GH18" evidence="14">
    <location>
        <begin position="53"/>
        <end position="393"/>
    </location>
</feature>
<evidence type="ECO:0000256" key="4">
    <source>
        <dbReference type="ARBA" id="ARBA00022669"/>
    </source>
</evidence>
<dbReference type="GO" id="GO:0008061">
    <property type="term" value="F:chitin binding"/>
    <property type="evidence" value="ECO:0007669"/>
    <property type="project" value="UniProtKB-UniRule"/>
</dbReference>
<dbReference type="Proteomes" id="UP000223968">
    <property type="component" value="Unassembled WGS sequence"/>
</dbReference>
<evidence type="ECO:0000256" key="10">
    <source>
        <dbReference type="ARBA" id="ARBA00023326"/>
    </source>
</evidence>
<dbReference type="CDD" id="cd00035">
    <property type="entry name" value="ChtBD1"/>
    <property type="match status" value="1"/>
</dbReference>
<evidence type="ECO:0000313" key="15">
    <source>
        <dbReference type="EMBL" id="PGH18379.1"/>
    </source>
</evidence>
<proteinExistence type="inferred from homology"/>
<dbReference type="InterPro" id="IPR001223">
    <property type="entry name" value="Glyco_hydro18_cat"/>
</dbReference>
<name>A0A2B7YBB5_9EURO</name>
<dbReference type="PROSITE" id="PS01095">
    <property type="entry name" value="GH18_1"/>
    <property type="match status" value="1"/>
</dbReference>
<dbReference type="OrthoDB" id="4180203at2759"/>
<dbReference type="GO" id="GO:0000272">
    <property type="term" value="P:polysaccharide catabolic process"/>
    <property type="evidence" value="ECO:0007669"/>
    <property type="project" value="UniProtKB-KW"/>
</dbReference>
<evidence type="ECO:0000256" key="7">
    <source>
        <dbReference type="ARBA" id="ARBA00023026"/>
    </source>
</evidence>
<dbReference type="InterPro" id="IPR053214">
    <property type="entry name" value="LysM12-like"/>
</dbReference>
<comment type="catalytic activity">
    <reaction evidence="1">
        <text>Random endo-hydrolysis of N-acetyl-beta-D-glucosaminide (1-&gt;4)-beta-linkages in chitin and chitodextrins.</text>
        <dbReference type="EC" id="3.2.1.14"/>
    </reaction>
</comment>
<evidence type="ECO:0000256" key="8">
    <source>
        <dbReference type="ARBA" id="ARBA00023277"/>
    </source>
</evidence>
<evidence type="ECO:0000256" key="9">
    <source>
        <dbReference type="ARBA" id="ARBA00023295"/>
    </source>
</evidence>
<dbReference type="STRING" id="1447875.A0A2B7YBB5"/>
<keyword evidence="10" id="KW-0624">Polysaccharide degradation</keyword>
<dbReference type="InterPro" id="IPR001579">
    <property type="entry name" value="Glyco_hydro_18_chit_AS"/>
</dbReference>
<dbReference type="InterPro" id="IPR036861">
    <property type="entry name" value="Endochitinase-like_sf"/>
</dbReference>
<accession>A0A2B7YBB5</accession>
<comment type="caution">
    <text evidence="15">The sequence shown here is derived from an EMBL/GenBank/DDBJ whole genome shotgun (WGS) entry which is preliminary data.</text>
</comment>
<organism evidence="15 16">
    <name type="scientific">Helicocarpus griseus UAMH5409</name>
    <dbReference type="NCBI Taxonomy" id="1447875"/>
    <lineage>
        <taxon>Eukaryota</taxon>
        <taxon>Fungi</taxon>
        <taxon>Dikarya</taxon>
        <taxon>Ascomycota</taxon>
        <taxon>Pezizomycotina</taxon>
        <taxon>Eurotiomycetes</taxon>
        <taxon>Eurotiomycetidae</taxon>
        <taxon>Onygenales</taxon>
        <taxon>Ajellomycetaceae</taxon>
        <taxon>Helicocarpus</taxon>
    </lineage>
</organism>
<dbReference type="PROSITE" id="PS51910">
    <property type="entry name" value="GH18_2"/>
    <property type="match status" value="1"/>
</dbReference>
<dbReference type="PANTHER" id="PTHR47700">
    <property type="entry name" value="V CHITINASE, PUTATIVE (AFU_ORTHOLOGUE AFUA_6G13720)-RELATED"/>
    <property type="match status" value="1"/>
</dbReference>
<feature type="domain" description="Chitin-binding type-1" evidence="13">
    <location>
        <begin position="1"/>
        <end position="38"/>
    </location>
</feature>
<dbReference type="PANTHER" id="PTHR47700:SF2">
    <property type="entry name" value="CHITINASE"/>
    <property type="match status" value="1"/>
</dbReference>
<keyword evidence="5 12" id="KW-0378">Hydrolase</keyword>
<evidence type="ECO:0000256" key="5">
    <source>
        <dbReference type="ARBA" id="ARBA00022801"/>
    </source>
</evidence>
<dbReference type="InterPro" id="IPR029070">
    <property type="entry name" value="Chitinase_insertion_sf"/>
</dbReference>
<comment type="caution">
    <text evidence="11">Lacks conserved residue(s) required for the propagation of feature annotation.</text>
</comment>
<evidence type="ECO:0000256" key="3">
    <source>
        <dbReference type="ARBA" id="ARBA00012729"/>
    </source>
</evidence>
<keyword evidence="11" id="KW-1015">Disulfide bond</keyword>
<dbReference type="GO" id="GO:0006032">
    <property type="term" value="P:chitin catabolic process"/>
    <property type="evidence" value="ECO:0007669"/>
    <property type="project" value="UniProtKB-KW"/>
</dbReference>
<evidence type="ECO:0000259" key="14">
    <source>
        <dbReference type="PROSITE" id="PS51910"/>
    </source>
</evidence>
<protein>
    <recommendedName>
        <fullName evidence="3">chitinase</fullName>
        <ecNumber evidence="3">3.2.1.14</ecNumber>
    </recommendedName>
</protein>
<dbReference type="InterPro" id="IPR018371">
    <property type="entry name" value="Chitin-binding_1_CS"/>
</dbReference>
<dbReference type="EMBL" id="PDNB01000004">
    <property type="protein sequence ID" value="PGH18379.1"/>
    <property type="molecule type" value="Genomic_DNA"/>
</dbReference>
<keyword evidence="7" id="KW-0843">Virulence</keyword>
<dbReference type="SUPFAM" id="SSF57016">
    <property type="entry name" value="Plant lectins/antimicrobial peptides"/>
    <property type="match status" value="1"/>
</dbReference>
<dbReference type="Gene3D" id="3.20.20.80">
    <property type="entry name" value="Glycosidases"/>
    <property type="match status" value="1"/>
</dbReference>
<reference evidence="15 16" key="1">
    <citation type="submission" date="2017-10" db="EMBL/GenBank/DDBJ databases">
        <title>Comparative genomics in systemic dimorphic fungi from Ajellomycetaceae.</title>
        <authorList>
            <person name="Munoz J.F."/>
            <person name="Mcewen J.G."/>
            <person name="Clay O.K."/>
            <person name="Cuomo C.A."/>
        </authorList>
    </citation>
    <scope>NUCLEOTIDE SEQUENCE [LARGE SCALE GENOMIC DNA]</scope>
    <source>
        <strain evidence="15 16">UAMH5409</strain>
    </source>
</reference>
<dbReference type="EC" id="3.2.1.14" evidence="3"/>
<gene>
    <name evidence="15" type="ORF">AJ79_00446</name>
</gene>
<dbReference type="InterPro" id="IPR011583">
    <property type="entry name" value="Chitinase_II/V-like_cat"/>
</dbReference>
<dbReference type="Gene3D" id="3.30.60.10">
    <property type="entry name" value="Endochitinase-like"/>
    <property type="match status" value="1"/>
</dbReference>
<comment type="similarity">
    <text evidence="2">Belongs to the glycosyl hydrolase 18 family. Chitinase class V subfamily.</text>
</comment>
<dbReference type="Pfam" id="PF00187">
    <property type="entry name" value="Chitin_bind_1"/>
    <property type="match status" value="1"/>
</dbReference>
<keyword evidence="16" id="KW-1185">Reference proteome</keyword>
<keyword evidence="6" id="KW-0146">Chitin degradation</keyword>
<dbReference type="InterPro" id="IPR001002">
    <property type="entry name" value="Chitin-bd_1"/>
</dbReference>
<evidence type="ECO:0000256" key="1">
    <source>
        <dbReference type="ARBA" id="ARBA00000822"/>
    </source>
</evidence>
<dbReference type="SMART" id="SM00636">
    <property type="entry name" value="Glyco_18"/>
    <property type="match status" value="1"/>
</dbReference>